<evidence type="ECO:0000313" key="3">
    <source>
        <dbReference type="EMBL" id="KAF7333586.1"/>
    </source>
</evidence>
<evidence type="ECO:0000259" key="2">
    <source>
        <dbReference type="Pfam" id="PF18158"/>
    </source>
</evidence>
<dbReference type="PANTHER" id="PTHR42707:SF2">
    <property type="entry name" value="ACD11 DEHYDROGENASE"/>
    <property type="match status" value="1"/>
</dbReference>
<evidence type="ECO:0000259" key="1">
    <source>
        <dbReference type="Pfam" id="PF02770"/>
    </source>
</evidence>
<dbReference type="Gene3D" id="1.20.140.10">
    <property type="entry name" value="Butyryl-CoA Dehydrogenase, subunit A, domain 3"/>
    <property type="match status" value="1"/>
</dbReference>
<keyword evidence="4" id="KW-1185">Reference proteome</keyword>
<dbReference type="InterPro" id="IPR006091">
    <property type="entry name" value="Acyl-CoA_Oxase/DH_mid-dom"/>
</dbReference>
<dbReference type="PANTHER" id="PTHR42707">
    <property type="entry name" value="ACYL-COA DEHYDROGENASE"/>
    <property type="match status" value="1"/>
</dbReference>
<dbReference type="GO" id="GO:0003995">
    <property type="term" value="F:acyl-CoA dehydrogenase activity"/>
    <property type="evidence" value="ECO:0007669"/>
    <property type="project" value="TreeGrafter"/>
</dbReference>
<dbReference type="InterPro" id="IPR041504">
    <property type="entry name" value="AidB_N"/>
</dbReference>
<dbReference type="OrthoDB" id="10251155at2759"/>
<dbReference type="Gene3D" id="6.10.250.600">
    <property type="match status" value="1"/>
</dbReference>
<accession>A0A8H6X3Y8</accession>
<dbReference type="Pfam" id="PF02770">
    <property type="entry name" value="Acyl-CoA_dh_M"/>
    <property type="match status" value="1"/>
</dbReference>
<feature type="domain" description="Adaptive response protein AidB N-terminal" evidence="2">
    <location>
        <begin position="83"/>
        <end position="183"/>
    </location>
</feature>
<name>A0A8H6X3Y8_9AGAR</name>
<protein>
    <submittedName>
        <fullName evidence="3">Acyl-CoA dehydrogenase NM domain-like protein</fullName>
    </submittedName>
</protein>
<dbReference type="Pfam" id="PF18158">
    <property type="entry name" value="AidB_N"/>
    <property type="match status" value="1"/>
</dbReference>
<feature type="domain" description="Acyl-CoA oxidase/dehydrogenase middle" evidence="1">
    <location>
        <begin position="193"/>
        <end position="301"/>
    </location>
</feature>
<evidence type="ECO:0000313" key="4">
    <source>
        <dbReference type="Proteomes" id="UP000623467"/>
    </source>
</evidence>
<organism evidence="3 4">
    <name type="scientific">Mycena sanguinolenta</name>
    <dbReference type="NCBI Taxonomy" id="230812"/>
    <lineage>
        <taxon>Eukaryota</taxon>
        <taxon>Fungi</taxon>
        <taxon>Dikarya</taxon>
        <taxon>Basidiomycota</taxon>
        <taxon>Agaricomycotina</taxon>
        <taxon>Agaricomycetes</taxon>
        <taxon>Agaricomycetidae</taxon>
        <taxon>Agaricales</taxon>
        <taxon>Marasmiineae</taxon>
        <taxon>Mycenaceae</taxon>
        <taxon>Mycena</taxon>
    </lineage>
</organism>
<dbReference type="EMBL" id="JACAZH010000054">
    <property type="protein sequence ID" value="KAF7333586.1"/>
    <property type="molecule type" value="Genomic_DNA"/>
</dbReference>
<dbReference type="Proteomes" id="UP000623467">
    <property type="component" value="Unassembled WGS sequence"/>
</dbReference>
<sequence length="632" mass="68722">MRVEDVFHQVFPPSLFQGNWKQPICLLWRQQPPPTGNPYLTDLALPNLLKRLFPASSLNIIEPDLIHLGEELVHAIRPLAPQIKDPALTQYDAWGNRVDIIHVSDAWNKLKAFACKEGAVSIPYERKFQERSRIYQFAKVMLMAGDCHVVMCPYAMTDGAARVMELWGSEKMKKEVLPRLISSDPEEVYTSGQWMTETSGGSDVSRIETVARPTSAQPGDLGPAYFLDGFKWFSSAAEGNMSVALARSESTRGTGGLSLFLVPVRFQSPSIPSPLANNILLHRLKNKVGTRAVPTAELSLNGARAWLIGPPGAGIRAIAPVLNITRIHSAVGSIGGLMRCLSLARAYAGRAHGGWGQASQHGPRAHGDAGPRERAVSRLGALCVRDYCAVRQGGVRCCDGCGGGAVATIDADVEGIRCAQGGDSDGRVHGGARWAGIYGGDWHGKNHLRRDGREDLGRNGRCSRTRPHPWQSRARSRRILSGMQTILFPDSSPPSCSLINVPRQWAQTIIASAPKNKTTAALPRLQAAVASLPALFRKTRNPLIPRALLTLFGHIASAIFLLEHAVWARANNEPSMEADTAAFERWVEGLKPIMDDVADLDLEEGEKVAERIRVNGLVVGFGAIDGDTKAKL</sequence>
<dbReference type="SUPFAM" id="SSF56645">
    <property type="entry name" value="Acyl-CoA dehydrogenase NM domain-like"/>
    <property type="match status" value="1"/>
</dbReference>
<dbReference type="InterPro" id="IPR052904">
    <property type="entry name" value="Acyl-CoA_dehydrogenase-like"/>
</dbReference>
<dbReference type="InterPro" id="IPR009100">
    <property type="entry name" value="AcylCoA_DH/oxidase_NM_dom_sf"/>
</dbReference>
<comment type="caution">
    <text evidence="3">The sequence shown here is derived from an EMBL/GenBank/DDBJ whole genome shotgun (WGS) entry which is preliminary data.</text>
</comment>
<dbReference type="AlphaFoldDB" id="A0A8H6X3Y8"/>
<gene>
    <name evidence="3" type="ORF">MSAN_02417600</name>
</gene>
<proteinExistence type="predicted"/>
<reference evidence="3" key="1">
    <citation type="submission" date="2020-05" db="EMBL/GenBank/DDBJ databases">
        <title>Mycena genomes resolve the evolution of fungal bioluminescence.</title>
        <authorList>
            <person name="Tsai I.J."/>
        </authorList>
    </citation>
    <scope>NUCLEOTIDE SEQUENCE</scope>
    <source>
        <strain evidence="3">160909Yilan</strain>
    </source>
</reference>
<dbReference type="Gene3D" id="2.40.110.20">
    <property type="match status" value="1"/>
</dbReference>